<reference evidence="1 2" key="1">
    <citation type="journal article" date="2020" name="Mol. Biol. Evol.">
        <title>Distinct Expression and Methylation Patterns for Genes with Different Fates following a Single Whole-Genome Duplication in Flowering Plants.</title>
        <authorList>
            <person name="Shi T."/>
            <person name="Rahmani R.S."/>
            <person name="Gugger P.F."/>
            <person name="Wang M."/>
            <person name="Li H."/>
            <person name="Zhang Y."/>
            <person name="Li Z."/>
            <person name="Wang Q."/>
            <person name="Van de Peer Y."/>
            <person name="Marchal K."/>
            <person name="Chen J."/>
        </authorList>
    </citation>
    <scope>NUCLEOTIDE SEQUENCE [LARGE SCALE GENOMIC DNA]</scope>
    <source>
        <tissue evidence="1">Leaf</tissue>
    </source>
</reference>
<accession>A0A822Y6V8</accession>
<evidence type="ECO:0000313" key="2">
    <source>
        <dbReference type="Proteomes" id="UP000607653"/>
    </source>
</evidence>
<organism evidence="1 2">
    <name type="scientific">Nelumbo nucifera</name>
    <name type="common">Sacred lotus</name>
    <dbReference type="NCBI Taxonomy" id="4432"/>
    <lineage>
        <taxon>Eukaryota</taxon>
        <taxon>Viridiplantae</taxon>
        <taxon>Streptophyta</taxon>
        <taxon>Embryophyta</taxon>
        <taxon>Tracheophyta</taxon>
        <taxon>Spermatophyta</taxon>
        <taxon>Magnoliopsida</taxon>
        <taxon>Proteales</taxon>
        <taxon>Nelumbonaceae</taxon>
        <taxon>Nelumbo</taxon>
    </lineage>
</organism>
<protein>
    <submittedName>
        <fullName evidence="1">Uncharacterized protein</fullName>
    </submittedName>
</protein>
<proteinExistence type="predicted"/>
<keyword evidence="2" id="KW-1185">Reference proteome</keyword>
<evidence type="ECO:0000313" key="1">
    <source>
        <dbReference type="EMBL" id="DAD28197.1"/>
    </source>
</evidence>
<name>A0A822Y6V8_NELNU</name>
<dbReference type="EMBL" id="DUZY01000002">
    <property type="protein sequence ID" value="DAD28197.1"/>
    <property type="molecule type" value="Genomic_DNA"/>
</dbReference>
<comment type="caution">
    <text evidence="1">The sequence shown here is derived from an EMBL/GenBank/DDBJ whole genome shotgun (WGS) entry which is preliminary data.</text>
</comment>
<gene>
    <name evidence="1" type="ORF">HUJ06_029665</name>
</gene>
<sequence length="48" mass="5358">MCSASLSFLNHLPPEVQPCLDSSELLDELGLKAAEHVQTYQRRISRSS</sequence>
<dbReference type="AlphaFoldDB" id="A0A822Y6V8"/>
<dbReference type="Proteomes" id="UP000607653">
    <property type="component" value="Unassembled WGS sequence"/>
</dbReference>